<sequence length="959" mass="109865">MEAVSITTTNTATPLYLGDLEKCGIATSNNLREILTTCADPVEAIKQFQVANSVQLPSLKPVMKLLDLHGISRADYHETVITELTERLVSKLRSLGNNQTPENVHRLERHLERCFRLYRVPRIRPIVLETLGRLPKVADRFFLNYFFIQNLILNNRYLKLIICDKELYDQCSVSVRQQIWVKNETLFLESIEPILDSYISEERRQHLIFGEKGSDVLNESLSEGHGQQLLSPGINVTSSFFAGEVATKQRRQRKQVQELISMIGLREQLYTRLVDTLRERFLATENPYYCSLRFDLLMALRDVNMEFCGKVDVCHDFAWCLDACSKHLRTKHLDVQQLNKLKTLLESGGGGKKCQNKAIIIPEMAMIAGDPHILHLIASFAVKMLRDNAASPRPHLPKEMGSLQLLLKLLVMGIHCKSLLLGEEQLINLIEGELKEVVGHFLPSFSTMLVQDAIRAELTLSTPINLPSPTEEFLSFDQRPPSIDKFIKEKYLCSLLWVHHLVLGGEFCPISGTIKRRQLFDPSNAFRYCEPLIWMAKNLAIKDPWVQLLVQKLMQFPACLSNELTANLFIQQFFIPNLKRIPSAKFNLLRLTCHHRSTIPLKIFVNSLEELLNIFNKCQEYLKELEEEKELEEGEVGNEEEEEEEGINDKILCQAFIKEFGKLKELMEEANISRGGGPPPLSQQLSTSSSTPSNTSCSSKESCTSNLIFFFNLTNLIMQAINTREQFEDFINSEGKFTKIVLFSASWSEACNDYDKLILELKNEKEYGTDYEIGKLVAEENEEIAKEYQVNSIPTILAFQKGKLIDRIEGFIPTKLKELLIKSTFDAIAAKKENIDKLRETAEKTEGEEKSEEKQQEELNERLKRLINKERLTLFMKGSPTEPKCGFSQQIVKLLKAHNVQFWTFDILLDEQVRQGLKIYSDWPTYPQLYLDGELLGGIDVVREEMKDPAFVEKLPKLV</sequence>
<protein>
    <submittedName>
        <fullName evidence="1">Uncharacterized protein</fullName>
    </submittedName>
</protein>
<dbReference type="Proteomes" id="UP001497535">
    <property type="component" value="Unassembled WGS sequence"/>
</dbReference>
<comment type="caution">
    <text evidence="1">The sequence shown here is derived from an EMBL/GenBank/DDBJ whole genome shotgun (WGS) entry which is preliminary data.</text>
</comment>
<evidence type="ECO:0000313" key="2">
    <source>
        <dbReference type="Proteomes" id="UP001497535"/>
    </source>
</evidence>
<dbReference type="EMBL" id="CAVMJV010000023">
    <property type="protein sequence ID" value="CAK5073353.1"/>
    <property type="molecule type" value="Genomic_DNA"/>
</dbReference>
<evidence type="ECO:0000313" key="1">
    <source>
        <dbReference type="EMBL" id="CAK5073353.1"/>
    </source>
</evidence>
<reference evidence="1" key="1">
    <citation type="submission" date="2023-11" db="EMBL/GenBank/DDBJ databases">
        <authorList>
            <person name="Poullet M."/>
        </authorList>
    </citation>
    <scope>NUCLEOTIDE SEQUENCE</scope>
    <source>
        <strain evidence="1">E1834</strain>
    </source>
</reference>
<organism evidence="1 2">
    <name type="scientific">Meloidogyne enterolobii</name>
    <name type="common">Root-knot nematode worm</name>
    <name type="synonym">Meloidogyne mayaguensis</name>
    <dbReference type="NCBI Taxonomy" id="390850"/>
    <lineage>
        <taxon>Eukaryota</taxon>
        <taxon>Metazoa</taxon>
        <taxon>Ecdysozoa</taxon>
        <taxon>Nematoda</taxon>
        <taxon>Chromadorea</taxon>
        <taxon>Rhabditida</taxon>
        <taxon>Tylenchina</taxon>
        <taxon>Tylenchomorpha</taxon>
        <taxon>Tylenchoidea</taxon>
        <taxon>Meloidogynidae</taxon>
        <taxon>Meloidogyninae</taxon>
        <taxon>Meloidogyne</taxon>
    </lineage>
</organism>
<accession>A0ACB0Z3F2</accession>
<keyword evidence="2" id="KW-1185">Reference proteome</keyword>
<name>A0ACB0Z3F2_MELEN</name>
<proteinExistence type="predicted"/>
<gene>
    <name evidence="1" type="ORF">MENTE1834_LOCUS20018</name>
</gene>